<dbReference type="GO" id="GO:0106300">
    <property type="term" value="P:protein-DNA covalent cross-linking repair"/>
    <property type="evidence" value="ECO:0007669"/>
    <property type="project" value="TreeGrafter"/>
</dbReference>
<dbReference type="GO" id="GO:0005657">
    <property type="term" value="C:replication fork"/>
    <property type="evidence" value="ECO:0007669"/>
    <property type="project" value="TreeGrafter"/>
</dbReference>
<dbReference type="AlphaFoldDB" id="A0A4W2BM12"/>
<sequence length="327" mass="35666">MSDLLLLGLIGGLTLLLLLTLLAFAGYSGLLAGVTVSAGSPPIRNVTVAYKFHVGPYGETGPLFTESCSVSPKLRSIAVYYDNPHMVPPEKCRCAVGSILSEGEESPSPELIRLYQKFGFKVFSFPAPSHVVTATFPYTTPLSIWLVPHRVHPALDAYIKERKLCAHPRLEIYQQDQIYFMCPLARQGDFYVPEVKETERKSRGPAEANDALVDGTGTGSGVRVGSHLEPPSWTCGPGEGASSLAVWHCRCPDLGLAEVEEGTHLPMCRVACPYSQGSMEAWLHTRYPGNADRDPAPDSLHLQMQQANPWKLRSQTAGCSWRGGGHF</sequence>
<evidence type="ECO:0000256" key="1">
    <source>
        <dbReference type="SAM" id="MobiDB-lite"/>
    </source>
</evidence>
<feature type="region of interest" description="Disordered" evidence="1">
    <location>
        <begin position="198"/>
        <end position="217"/>
    </location>
</feature>
<dbReference type="PANTHER" id="PTHR15949">
    <property type="entry name" value="TESTIS-EXPRESSED PROTEIN 264"/>
    <property type="match status" value="1"/>
</dbReference>
<dbReference type="GO" id="GO:0005789">
    <property type="term" value="C:endoplasmic reticulum membrane"/>
    <property type="evidence" value="ECO:0007669"/>
    <property type="project" value="TreeGrafter"/>
</dbReference>
<dbReference type="Gene3D" id="3.20.80.10">
    <property type="entry name" value="Regulatory factor, effector binding domain"/>
    <property type="match status" value="1"/>
</dbReference>
<keyword evidence="3" id="KW-1185">Reference proteome</keyword>
<gene>
    <name evidence="2" type="primary">TEX264</name>
</gene>
<protein>
    <submittedName>
        <fullName evidence="2">Testis expressed 264, ER-phagy receptor</fullName>
    </submittedName>
</protein>
<dbReference type="STRING" id="30522.A0A4W2BM12"/>
<dbReference type="GO" id="GO:0061709">
    <property type="term" value="P:reticulophagy"/>
    <property type="evidence" value="ECO:0007669"/>
    <property type="project" value="TreeGrafter"/>
</dbReference>
<organism evidence="2 3">
    <name type="scientific">Bos indicus x Bos taurus</name>
    <name type="common">Hybrid cattle</name>
    <dbReference type="NCBI Taxonomy" id="30522"/>
    <lineage>
        <taxon>Eukaryota</taxon>
        <taxon>Metazoa</taxon>
        <taxon>Chordata</taxon>
        <taxon>Craniata</taxon>
        <taxon>Vertebrata</taxon>
        <taxon>Euteleostomi</taxon>
        <taxon>Mammalia</taxon>
        <taxon>Eutheria</taxon>
        <taxon>Laurasiatheria</taxon>
        <taxon>Artiodactyla</taxon>
        <taxon>Ruminantia</taxon>
        <taxon>Pecora</taxon>
        <taxon>Bovidae</taxon>
        <taxon>Bovinae</taxon>
        <taxon>Bos</taxon>
    </lineage>
</organism>
<evidence type="ECO:0000313" key="2">
    <source>
        <dbReference type="Ensembl" id="ENSBIXP00000000011.1"/>
    </source>
</evidence>
<name>A0A4W2BM12_BOBOX</name>
<dbReference type="PANTHER" id="PTHR15949:SF3">
    <property type="entry name" value="TESTIS-EXPRESSED PROTEIN 264"/>
    <property type="match status" value="1"/>
</dbReference>
<proteinExistence type="predicted"/>
<reference evidence="2" key="2">
    <citation type="submission" date="2025-08" db="UniProtKB">
        <authorList>
            <consortium name="Ensembl"/>
        </authorList>
    </citation>
    <scope>IDENTIFICATION</scope>
</reference>
<reference evidence="2 3" key="1">
    <citation type="submission" date="2018-11" db="EMBL/GenBank/DDBJ databases">
        <title>Haplotype-resolved cattle genomes.</title>
        <authorList>
            <person name="Low W.Y."/>
            <person name="Tearle R."/>
            <person name="Bickhart D.M."/>
            <person name="Rosen B.D."/>
            <person name="Koren S."/>
            <person name="Rhie A."/>
            <person name="Hiendleder S."/>
            <person name="Phillippy A.M."/>
            <person name="Smith T.P.L."/>
            <person name="Williams J.L."/>
        </authorList>
    </citation>
    <scope>NUCLEOTIDE SEQUENCE [LARGE SCALE GENOMIC DNA]</scope>
</reference>
<dbReference type="GO" id="GO:0005634">
    <property type="term" value="C:nucleus"/>
    <property type="evidence" value="ECO:0007669"/>
    <property type="project" value="TreeGrafter"/>
</dbReference>
<dbReference type="InterPro" id="IPR011256">
    <property type="entry name" value="Reg_factor_effector_dom_sf"/>
</dbReference>
<accession>A0A4W2BM12</accession>
<dbReference type="Proteomes" id="UP000314981">
    <property type="component" value="Chromosome 22"/>
</dbReference>
<reference evidence="2" key="3">
    <citation type="submission" date="2025-09" db="UniProtKB">
        <authorList>
            <consortium name="Ensembl"/>
        </authorList>
    </citation>
    <scope>IDENTIFICATION</scope>
</reference>
<dbReference type="GO" id="GO:0000421">
    <property type="term" value="C:autophagosome membrane"/>
    <property type="evidence" value="ECO:0007669"/>
    <property type="project" value="TreeGrafter"/>
</dbReference>
<evidence type="ECO:0000313" key="3">
    <source>
        <dbReference type="Proteomes" id="UP000314981"/>
    </source>
</evidence>
<dbReference type="SUPFAM" id="SSF55136">
    <property type="entry name" value="Probable bacterial effector-binding domain"/>
    <property type="match status" value="1"/>
</dbReference>
<dbReference type="Ensembl" id="ENSBIXT00000053998.1">
    <property type="protein sequence ID" value="ENSBIXP00000000011.1"/>
    <property type="gene ID" value="ENSBIXG00000030369.1"/>
</dbReference>